<keyword evidence="9" id="KW-1185">Reference proteome</keyword>
<dbReference type="GO" id="GO:0016020">
    <property type="term" value="C:membrane"/>
    <property type="evidence" value="ECO:0007669"/>
    <property type="project" value="UniProtKB-SubCell"/>
</dbReference>
<dbReference type="EMBL" id="PNBA02000007">
    <property type="protein sequence ID" value="KAG6417936.1"/>
    <property type="molecule type" value="Genomic_DNA"/>
</dbReference>
<dbReference type="PANTHER" id="PTHR11654">
    <property type="entry name" value="OLIGOPEPTIDE TRANSPORTER-RELATED"/>
    <property type="match status" value="1"/>
</dbReference>
<accession>A0A8X8XPJ6</accession>
<comment type="caution">
    <text evidence="8">The sequence shown here is derived from an EMBL/GenBank/DDBJ whole genome shotgun (WGS) entry which is preliminary data.</text>
</comment>
<dbReference type="InterPro" id="IPR000109">
    <property type="entry name" value="POT_fam"/>
</dbReference>
<name>A0A8X8XPJ6_SALSN</name>
<evidence type="ECO:0000313" key="8">
    <source>
        <dbReference type="EMBL" id="KAG6417936.1"/>
    </source>
</evidence>
<feature type="transmembrane region" description="Helical" evidence="7">
    <location>
        <begin position="61"/>
        <end position="83"/>
    </location>
</feature>
<evidence type="ECO:0000256" key="7">
    <source>
        <dbReference type="SAM" id="Phobius"/>
    </source>
</evidence>
<evidence type="ECO:0000256" key="3">
    <source>
        <dbReference type="ARBA" id="ARBA00022692"/>
    </source>
</evidence>
<organism evidence="8">
    <name type="scientific">Salvia splendens</name>
    <name type="common">Scarlet sage</name>
    <dbReference type="NCBI Taxonomy" id="180675"/>
    <lineage>
        <taxon>Eukaryota</taxon>
        <taxon>Viridiplantae</taxon>
        <taxon>Streptophyta</taxon>
        <taxon>Embryophyta</taxon>
        <taxon>Tracheophyta</taxon>
        <taxon>Spermatophyta</taxon>
        <taxon>Magnoliopsida</taxon>
        <taxon>eudicotyledons</taxon>
        <taxon>Gunneridae</taxon>
        <taxon>Pentapetalae</taxon>
        <taxon>asterids</taxon>
        <taxon>lamiids</taxon>
        <taxon>Lamiales</taxon>
        <taxon>Lamiaceae</taxon>
        <taxon>Nepetoideae</taxon>
        <taxon>Mentheae</taxon>
        <taxon>Salviinae</taxon>
        <taxon>Salvia</taxon>
        <taxon>Salvia subgen. Calosphace</taxon>
        <taxon>core Calosphace</taxon>
    </lineage>
</organism>
<dbReference type="Pfam" id="PF00854">
    <property type="entry name" value="PTR2"/>
    <property type="match status" value="1"/>
</dbReference>
<keyword evidence="5 7" id="KW-0472">Membrane</keyword>
<evidence type="ECO:0000256" key="1">
    <source>
        <dbReference type="ARBA" id="ARBA00004141"/>
    </source>
</evidence>
<dbReference type="AlphaFoldDB" id="A0A8X8XPJ6"/>
<proteinExistence type="inferred from homology"/>
<dbReference type="Gene3D" id="1.20.1250.20">
    <property type="entry name" value="MFS general substrate transporter like domains"/>
    <property type="match status" value="1"/>
</dbReference>
<evidence type="ECO:0000256" key="4">
    <source>
        <dbReference type="ARBA" id="ARBA00022989"/>
    </source>
</evidence>
<dbReference type="InterPro" id="IPR036259">
    <property type="entry name" value="MFS_trans_sf"/>
</dbReference>
<feature type="transmembrane region" description="Helical" evidence="7">
    <location>
        <begin position="25"/>
        <end position="49"/>
    </location>
</feature>
<dbReference type="Proteomes" id="UP000298416">
    <property type="component" value="Unassembled WGS sequence"/>
</dbReference>
<gene>
    <name evidence="8" type="ORF">SASPL_120133</name>
</gene>
<protein>
    <recommendedName>
        <fullName evidence="10">Solute carrier family 15 (Peptide/histidine transporter), member 3/4</fullName>
    </recommendedName>
</protein>
<comment type="similarity">
    <text evidence="6">Belongs to the major facilitator superfamily. Phosphate:H(+) symporter (TC 2.A.1.9) family.</text>
</comment>
<evidence type="ECO:0000256" key="6">
    <source>
        <dbReference type="ARBA" id="ARBA00044504"/>
    </source>
</evidence>
<evidence type="ECO:0000256" key="2">
    <source>
        <dbReference type="ARBA" id="ARBA00005982"/>
    </source>
</evidence>
<evidence type="ECO:0000256" key="5">
    <source>
        <dbReference type="ARBA" id="ARBA00023136"/>
    </source>
</evidence>
<reference evidence="8" key="1">
    <citation type="submission" date="2018-01" db="EMBL/GenBank/DDBJ databases">
        <authorList>
            <person name="Mao J.F."/>
        </authorList>
    </citation>
    <scope>NUCLEOTIDE SEQUENCE</scope>
    <source>
        <strain evidence="8">Huo1</strain>
        <tissue evidence="8">Leaf</tissue>
    </source>
</reference>
<keyword evidence="4 7" id="KW-1133">Transmembrane helix</keyword>
<sequence length="249" mass="27605">MSHLRPPSCEKGSIFCKHPTPQAGLLYLSLALLSVGDGATHFTLASMGANQLDTTKHQGIFFNWYLFTLYLANSVSLTVMVYVEEHLGWGWGFTTFTMANLIGLVVFLCGTKFYRFVKPTGSPFKSLACVIVATIKKRKISLSPQTGDYHHDGDGLNSPTPFFKLLNRAAVKSEEESSSNIVNPWKLCTVADEFHDHTSRRDLSEARSHNLTVVLMSLLLECQKGSILPDKLPSVTKNSQLHSSLLCHE</sequence>
<dbReference type="SUPFAM" id="SSF103473">
    <property type="entry name" value="MFS general substrate transporter"/>
    <property type="match status" value="1"/>
</dbReference>
<keyword evidence="3 7" id="KW-0812">Transmembrane</keyword>
<evidence type="ECO:0008006" key="10">
    <source>
        <dbReference type="Google" id="ProtNLM"/>
    </source>
</evidence>
<reference evidence="8" key="2">
    <citation type="submission" date="2020-08" db="EMBL/GenBank/DDBJ databases">
        <title>Plant Genome Project.</title>
        <authorList>
            <person name="Zhang R.-G."/>
        </authorList>
    </citation>
    <scope>NUCLEOTIDE SEQUENCE</scope>
    <source>
        <strain evidence="8">Huo1</strain>
        <tissue evidence="8">Leaf</tissue>
    </source>
</reference>
<dbReference type="GO" id="GO:0022857">
    <property type="term" value="F:transmembrane transporter activity"/>
    <property type="evidence" value="ECO:0007669"/>
    <property type="project" value="InterPro"/>
</dbReference>
<evidence type="ECO:0000313" key="9">
    <source>
        <dbReference type="Proteomes" id="UP000298416"/>
    </source>
</evidence>
<comment type="similarity">
    <text evidence="2">Belongs to the major facilitator superfamily. Proton-dependent oligopeptide transporter (POT/PTR) (TC 2.A.17) family.</text>
</comment>
<feature type="transmembrane region" description="Helical" evidence="7">
    <location>
        <begin position="89"/>
        <end position="109"/>
    </location>
</feature>
<comment type="subcellular location">
    <subcellularLocation>
        <location evidence="1">Membrane</location>
        <topology evidence="1">Multi-pass membrane protein</topology>
    </subcellularLocation>
</comment>